<evidence type="ECO:0000313" key="2">
    <source>
        <dbReference type="Proteomes" id="UP000287872"/>
    </source>
</evidence>
<accession>A0A401UHF5</accession>
<comment type="caution">
    <text evidence="1">The sequence shown here is derived from an EMBL/GenBank/DDBJ whole genome shotgun (WGS) entry which is preliminary data.</text>
</comment>
<reference evidence="1 2" key="1">
    <citation type="submission" date="2018-11" db="EMBL/GenBank/DDBJ databases">
        <title>Genome sequencing and assembly of Clostridium tagluense strain A121.</title>
        <authorList>
            <person name="Murakami T."/>
            <person name="Segawa T."/>
            <person name="Shcherbakova V.A."/>
            <person name="Mori H."/>
            <person name="Yoshimura Y."/>
        </authorList>
    </citation>
    <scope>NUCLEOTIDE SEQUENCE [LARGE SCALE GENOMIC DNA]</scope>
    <source>
        <strain evidence="1 2">A121</strain>
    </source>
</reference>
<evidence type="ECO:0000313" key="1">
    <source>
        <dbReference type="EMBL" id="GCD08912.1"/>
    </source>
</evidence>
<dbReference type="RefSeq" id="WP_124997846.1">
    <property type="nucleotide sequence ID" value="NZ_BHYK01000003.1"/>
</dbReference>
<dbReference type="Proteomes" id="UP000287872">
    <property type="component" value="Unassembled WGS sequence"/>
</dbReference>
<keyword evidence="2" id="KW-1185">Reference proteome</keyword>
<gene>
    <name evidence="1" type="ORF">Ctaglu_05350</name>
</gene>
<name>A0A401UHF5_9CLOT</name>
<dbReference type="EMBL" id="BHYK01000003">
    <property type="protein sequence ID" value="GCD08912.1"/>
    <property type="molecule type" value="Genomic_DNA"/>
</dbReference>
<sequence>MKFRRNMLLEVSAERISGIGFSKNRILNRVNTIAYGNTYYKDTLNIKDFEMDIKNKNLYVLVEGETVYIKMITLPLVRKHLINDLIKNELRYYYKDIEHISFTYKLIKKDKFNMEILVFCLSGNKLNLLESSIDNNISLKKVNLIQFCFKNYYCNKIHEKNYILVFYYNDILYFIICNNDEIVANTIVRVVDLLLFKFSYAMNEFLDKYNDYAKLCKKIYYVNVEGLNIEEFKYLTLPKEILENLKREQLLKYMIIKG</sequence>
<organism evidence="1 2">
    <name type="scientific">Clostridium tagluense</name>
    <dbReference type="NCBI Taxonomy" id="360422"/>
    <lineage>
        <taxon>Bacteria</taxon>
        <taxon>Bacillati</taxon>
        <taxon>Bacillota</taxon>
        <taxon>Clostridia</taxon>
        <taxon>Eubacteriales</taxon>
        <taxon>Clostridiaceae</taxon>
        <taxon>Clostridium</taxon>
    </lineage>
</organism>
<dbReference type="AlphaFoldDB" id="A0A401UHF5"/>
<dbReference type="OrthoDB" id="1896123at2"/>
<proteinExistence type="predicted"/>
<protein>
    <submittedName>
        <fullName evidence="1">Uncharacterized protein</fullName>
    </submittedName>
</protein>